<evidence type="ECO:0000256" key="4">
    <source>
        <dbReference type="ARBA" id="ARBA00023136"/>
    </source>
</evidence>
<dbReference type="InterPro" id="IPR011701">
    <property type="entry name" value="MFS"/>
</dbReference>
<evidence type="ECO:0000256" key="3">
    <source>
        <dbReference type="ARBA" id="ARBA00022989"/>
    </source>
</evidence>
<dbReference type="Proteomes" id="UP000740605">
    <property type="component" value="Unassembled WGS sequence"/>
</dbReference>
<evidence type="ECO:0000313" key="9">
    <source>
        <dbReference type="Proteomes" id="UP000740605"/>
    </source>
</evidence>
<dbReference type="InterPro" id="IPR036259">
    <property type="entry name" value="MFS_trans_sf"/>
</dbReference>
<feature type="transmembrane region" description="Helical" evidence="6">
    <location>
        <begin position="322"/>
        <end position="341"/>
    </location>
</feature>
<accession>A0ABS5XYH6</accession>
<feature type="compositionally biased region" description="Polar residues" evidence="5">
    <location>
        <begin position="468"/>
        <end position="479"/>
    </location>
</feature>
<dbReference type="PROSITE" id="PS50850">
    <property type="entry name" value="MFS"/>
    <property type="match status" value="1"/>
</dbReference>
<comment type="caution">
    <text evidence="8">The sequence shown here is derived from an EMBL/GenBank/DDBJ whole genome shotgun (WGS) entry which is preliminary data.</text>
</comment>
<feature type="transmembrane region" description="Helical" evidence="6">
    <location>
        <begin position="347"/>
        <end position="370"/>
    </location>
</feature>
<feature type="region of interest" description="Disordered" evidence="5">
    <location>
        <begin position="1"/>
        <end position="33"/>
    </location>
</feature>
<feature type="transmembrane region" description="Helical" evidence="6">
    <location>
        <begin position="293"/>
        <end position="313"/>
    </location>
</feature>
<dbReference type="EMBL" id="JAFLHG010000016">
    <property type="protein sequence ID" value="MBT8799254.1"/>
    <property type="molecule type" value="Genomic_DNA"/>
</dbReference>
<feature type="transmembrane region" description="Helical" evidence="6">
    <location>
        <begin position="409"/>
        <end position="433"/>
    </location>
</feature>
<sequence>MPQGPRSASTSSTDDGRPEKRRHVKTSRLSEERVERTEDRTLIQHMGWAYWPIAFIARLPFAMMTVGVLMLVVAATGSVGLGGLTSAAVGIGVVVAGPVIGDLVDRHGQRRILVPVGLLNGVLLALFPVIVTSGMPEGVVLAAALAIGLTAPQAAAMSRSRLLTVIGARLKPERRAAATSRVMSYESAADETAFVIGPFLVGILAALIAPWAPIAIAAALSLGFVTAFALHPTARVQITGDADAVRAPMRAVFSGRILVLVAATFGVGMFFGTTLTSLTAFAQSRGDEAQAGLLYGLMGIGSAVLALGVALLPTRFALRRRWILFSAVMTVSALAYATLAHGGQDHVVLWLLLMGLGVGPTLVTLFSLAGHRAPVGRAATTMTLLGSALTLAQALGSAFTGWLAEEVSLAAALTLPAVAAALVLVFAMVNVLVERAARAAGVPAAGGLAAGVPSAHASSGPDAEASESRTLQTSDSVRQ</sequence>
<dbReference type="SUPFAM" id="SSF103473">
    <property type="entry name" value="MFS general substrate transporter"/>
    <property type="match status" value="1"/>
</dbReference>
<feature type="transmembrane region" description="Helical" evidence="6">
    <location>
        <begin position="214"/>
        <end position="236"/>
    </location>
</feature>
<evidence type="ECO:0000256" key="5">
    <source>
        <dbReference type="SAM" id="MobiDB-lite"/>
    </source>
</evidence>
<feature type="region of interest" description="Disordered" evidence="5">
    <location>
        <begin position="452"/>
        <end position="479"/>
    </location>
</feature>
<dbReference type="InterPro" id="IPR020846">
    <property type="entry name" value="MFS_dom"/>
</dbReference>
<reference evidence="8 9" key="1">
    <citation type="submission" date="2021-03" db="EMBL/GenBank/DDBJ databases">
        <title>Microbacterium pauli sp. nov., isolated from microfiltered milk.</title>
        <authorList>
            <person name="Bellassi P."/>
            <person name="Fontana A."/>
            <person name="Callegari M.L."/>
            <person name="Lorenzo M."/>
            <person name="Cappa F."/>
        </authorList>
    </citation>
    <scope>NUCLEOTIDE SEQUENCE [LARGE SCALE GENOMIC DNA]</scope>
    <source>
        <strain evidence="8 9">DSM 18909</strain>
    </source>
</reference>
<keyword evidence="3 6" id="KW-1133">Transmembrane helix</keyword>
<evidence type="ECO:0000313" key="8">
    <source>
        <dbReference type="EMBL" id="MBT8799254.1"/>
    </source>
</evidence>
<evidence type="ECO:0000256" key="1">
    <source>
        <dbReference type="ARBA" id="ARBA00004651"/>
    </source>
</evidence>
<feature type="transmembrane region" description="Helical" evidence="6">
    <location>
        <begin position="48"/>
        <end position="73"/>
    </location>
</feature>
<feature type="transmembrane region" description="Helical" evidence="6">
    <location>
        <begin position="112"/>
        <end position="132"/>
    </location>
</feature>
<protein>
    <submittedName>
        <fullName evidence="8">MFS transporter</fullName>
    </submittedName>
</protein>
<gene>
    <name evidence="8" type="ORF">J0P97_14425</name>
</gene>
<organism evidence="8 9">
    <name type="scientific">Microbacterium flavum</name>
    <dbReference type="NCBI Taxonomy" id="415216"/>
    <lineage>
        <taxon>Bacteria</taxon>
        <taxon>Bacillati</taxon>
        <taxon>Actinomycetota</taxon>
        <taxon>Actinomycetes</taxon>
        <taxon>Micrococcales</taxon>
        <taxon>Microbacteriaceae</taxon>
        <taxon>Microbacterium</taxon>
    </lineage>
</organism>
<keyword evidence="4 6" id="KW-0472">Membrane</keyword>
<feature type="domain" description="Major facilitator superfamily (MFS) profile" evidence="7">
    <location>
        <begin position="256"/>
        <end position="479"/>
    </location>
</feature>
<keyword evidence="9" id="KW-1185">Reference proteome</keyword>
<proteinExistence type="predicted"/>
<keyword evidence="2 6" id="KW-0812">Transmembrane</keyword>
<feature type="transmembrane region" description="Helical" evidence="6">
    <location>
        <begin position="79"/>
        <end position="100"/>
    </location>
</feature>
<comment type="subcellular location">
    <subcellularLocation>
        <location evidence="1">Cell membrane</location>
        <topology evidence="1">Multi-pass membrane protein</topology>
    </subcellularLocation>
</comment>
<evidence type="ECO:0000259" key="7">
    <source>
        <dbReference type="PROSITE" id="PS50850"/>
    </source>
</evidence>
<feature type="compositionally biased region" description="Polar residues" evidence="5">
    <location>
        <begin position="1"/>
        <end position="13"/>
    </location>
</feature>
<dbReference type="Gene3D" id="1.20.1250.20">
    <property type="entry name" value="MFS general substrate transporter like domains"/>
    <property type="match status" value="1"/>
</dbReference>
<feature type="transmembrane region" description="Helical" evidence="6">
    <location>
        <begin position="257"/>
        <end position="281"/>
    </location>
</feature>
<evidence type="ECO:0000256" key="2">
    <source>
        <dbReference type="ARBA" id="ARBA00022692"/>
    </source>
</evidence>
<name>A0ABS5XYH6_9MICO</name>
<dbReference type="PANTHER" id="PTHR23542:SF1">
    <property type="entry name" value="MAJOR FACILITATOR SUPERFAMILY (MFS) PROFILE DOMAIN-CONTAINING PROTEIN"/>
    <property type="match status" value="1"/>
</dbReference>
<evidence type="ECO:0000256" key="6">
    <source>
        <dbReference type="SAM" id="Phobius"/>
    </source>
</evidence>
<dbReference type="PANTHER" id="PTHR23542">
    <property type="match status" value="1"/>
</dbReference>
<feature type="transmembrane region" description="Helical" evidence="6">
    <location>
        <begin position="382"/>
        <end position="403"/>
    </location>
</feature>
<dbReference type="Pfam" id="PF07690">
    <property type="entry name" value="MFS_1"/>
    <property type="match status" value="1"/>
</dbReference>